<dbReference type="AlphaFoldDB" id="A0A5S9M0Q5"/>
<feature type="domain" description="Cysteinyl-tRNA synthetase class Ia DALR" evidence="1">
    <location>
        <begin position="49"/>
        <end position="64"/>
    </location>
</feature>
<dbReference type="GO" id="GO:0005524">
    <property type="term" value="F:ATP binding"/>
    <property type="evidence" value="ECO:0007669"/>
    <property type="project" value="InterPro"/>
</dbReference>
<gene>
    <name evidence="2" type="ORF">BsIDN1_01890</name>
</gene>
<dbReference type="GO" id="GO:0005737">
    <property type="term" value="C:cytoplasm"/>
    <property type="evidence" value="ECO:0007669"/>
    <property type="project" value="InterPro"/>
</dbReference>
<dbReference type="Proteomes" id="UP000464658">
    <property type="component" value="Chromosome"/>
</dbReference>
<name>A0A5S9M0Q5_BACIA</name>
<dbReference type="GO" id="GO:0006423">
    <property type="term" value="P:cysteinyl-tRNA aminoacylation"/>
    <property type="evidence" value="ECO:0007669"/>
    <property type="project" value="InterPro"/>
</dbReference>
<evidence type="ECO:0000259" key="1">
    <source>
        <dbReference type="Pfam" id="PF09190"/>
    </source>
</evidence>
<dbReference type="GO" id="GO:0004817">
    <property type="term" value="F:cysteine-tRNA ligase activity"/>
    <property type="evidence" value="ECO:0007669"/>
    <property type="project" value="InterPro"/>
</dbReference>
<dbReference type="Pfam" id="PF09190">
    <property type="entry name" value="DALR_2"/>
    <property type="match status" value="1"/>
</dbReference>
<dbReference type="InterPro" id="IPR015273">
    <property type="entry name" value="Cys-tRNA-synt_Ia_DALR"/>
</dbReference>
<organism evidence="2 3">
    <name type="scientific">Bacillus safensis</name>
    <dbReference type="NCBI Taxonomy" id="561879"/>
    <lineage>
        <taxon>Bacteria</taxon>
        <taxon>Bacillati</taxon>
        <taxon>Bacillota</taxon>
        <taxon>Bacilli</taxon>
        <taxon>Bacillales</taxon>
        <taxon>Bacillaceae</taxon>
        <taxon>Bacillus</taxon>
    </lineage>
</organism>
<accession>A0A5S9M0Q5</accession>
<reference evidence="2 3" key="1">
    <citation type="submission" date="2019-12" db="EMBL/GenBank/DDBJ databases">
        <title>Full genome sequence of a Bacillus safensis strain isolated from commercially available natto in Indonesia.</title>
        <authorList>
            <person name="Yoshida M."/>
            <person name="Uomi M."/>
            <person name="Waturangi D."/>
            <person name="Ekaputri J.J."/>
            <person name="Setiamarga D.H.E."/>
        </authorList>
    </citation>
    <scope>NUCLEOTIDE SEQUENCE [LARGE SCALE GENOMIC DNA]</scope>
    <source>
        <strain evidence="2 3">IDN1</strain>
    </source>
</reference>
<sequence length="78" mass="8959">MDLLESTKSAFNRLKTSYANLHHRLESSTNITEDNAEWLAKIEEQRATFISEMNDDFNTANAICFIRISETGELLYGK</sequence>
<proteinExistence type="predicted"/>
<dbReference type="EMBL" id="AP021906">
    <property type="protein sequence ID" value="BBP86571.1"/>
    <property type="molecule type" value="Genomic_DNA"/>
</dbReference>
<evidence type="ECO:0000313" key="2">
    <source>
        <dbReference type="EMBL" id="BBP86571.1"/>
    </source>
</evidence>
<protein>
    <recommendedName>
        <fullName evidence="1">Cysteinyl-tRNA synthetase class Ia DALR domain-containing protein</fullName>
    </recommendedName>
</protein>
<dbReference type="Gene3D" id="1.20.120.640">
    <property type="entry name" value="Anticodon-binding domain of a subclass of class I aminoacyl-tRNA synthetases"/>
    <property type="match status" value="1"/>
</dbReference>
<evidence type="ECO:0000313" key="3">
    <source>
        <dbReference type="Proteomes" id="UP000464658"/>
    </source>
</evidence>